<evidence type="ECO:0000313" key="2">
    <source>
        <dbReference type="Proteomes" id="UP000805704"/>
    </source>
</evidence>
<keyword evidence="2" id="KW-1185">Reference proteome</keyword>
<accession>A0ACB7EW31</accession>
<dbReference type="Proteomes" id="UP000805704">
    <property type="component" value="Chromosome 21"/>
</dbReference>
<reference evidence="1" key="1">
    <citation type="submission" date="2020-04" db="EMBL/GenBank/DDBJ databases">
        <title>A chromosome-scale assembly and high-density genetic map of the yellow drum (Nibea albiflora) genome.</title>
        <authorList>
            <person name="Xu D."/>
            <person name="Zhang W."/>
            <person name="Chen R."/>
            <person name="Tan P."/>
            <person name="Wang L."/>
            <person name="Song H."/>
            <person name="Tian L."/>
            <person name="Zhu Q."/>
            <person name="Wang B."/>
        </authorList>
    </citation>
    <scope>NUCLEOTIDE SEQUENCE</scope>
    <source>
        <strain evidence="1">ZJHYS-2018</strain>
    </source>
</reference>
<proteinExistence type="predicted"/>
<name>A0ACB7EW31_NIBAL</name>
<protein>
    <submittedName>
        <fullName evidence="1">Serine/threonine-protein kinase ppk4</fullName>
    </submittedName>
</protein>
<keyword evidence="1" id="KW-0808">Transferase</keyword>
<organism evidence="1 2">
    <name type="scientific">Nibea albiflora</name>
    <name type="common">Yellow drum</name>
    <name type="synonym">Corvina albiflora</name>
    <dbReference type="NCBI Taxonomy" id="240163"/>
    <lineage>
        <taxon>Eukaryota</taxon>
        <taxon>Metazoa</taxon>
        <taxon>Chordata</taxon>
        <taxon>Craniata</taxon>
        <taxon>Vertebrata</taxon>
        <taxon>Euteleostomi</taxon>
        <taxon>Actinopterygii</taxon>
        <taxon>Neopterygii</taxon>
        <taxon>Teleostei</taxon>
        <taxon>Neoteleostei</taxon>
        <taxon>Acanthomorphata</taxon>
        <taxon>Eupercaria</taxon>
        <taxon>Sciaenidae</taxon>
        <taxon>Nibea</taxon>
    </lineage>
</organism>
<dbReference type="EMBL" id="CM024809">
    <property type="protein sequence ID" value="KAG8006219.1"/>
    <property type="molecule type" value="Genomic_DNA"/>
</dbReference>
<gene>
    <name evidence="1" type="primary">PPK4.2</name>
    <name evidence="1" type="ORF">GBF38_005426</name>
</gene>
<sequence>MAKETLDTRCKAAYKSSTDIQVAGMLIYYILSGGHHPFGDKSYKCESNIHEGIYTLDHVQDVVAKDLIERMIDAEPKNRPKVEECLSHPFFWTTDRILEYLKGVGNREEVENCGNADQKLISSLKECGGDESFKQWKKEFSTELVKRLEKKRKSPYPDNMLGLLRFIRNFYAQEDVMKELISAGAQIMLFPVNDREQITHNEKLSQMVHNLASKGDELCLKVKYFLDMDIAVRVKSPEEVFKTFDSHMMREHPQAHLTMIEVLFN</sequence>
<keyword evidence="1" id="KW-0418">Kinase</keyword>
<evidence type="ECO:0000313" key="1">
    <source>
        <dbReference type="EMBL" id="KAG8006219.1"/>
    </source>
</evidence>
<feature type="non-terminal residue" evidence="1">
    <location>
        <position position="265"/>
    </location>
</feature>
<comment type="caution">
    <text evidence="1">The sequence shown here is derived from an EMBL/GenBank/DDBJ whole genome shotgun (WGS) entry which is preliminary data.</text>
</comment>